<dbReference type="InterPro" id="IPR003115">
    <property type="entry name" value="ParB_N"/>
</dbReference>
<dbReference type="FunFam" id="3.90.1530.30:FF:000001">
    <property type="entry name" value="Chromosome partitioning protein ParB"/>
    <property type="match status" value="1"/>
</dbReference>
<dbReference type="CDD" id="cd16393">
    <property type="entry name" value="SPO0J_N"/>
    <property type="match status" value="1"/>
</dbReference>
<dbReference type="Pfam" id="PF23552">
    <property type="entry name" value="ParB_C"/>
    <property type="match status" value="1"/>
</dbReference>
<sequence>MTRKRALGRGLDALIGAGARSRGRHTSLAAGNAVDDSSISAHDATSSAVTAPAEQLVRLPIMQLQRGEYQPRREFPPEALDELAASIRARGIMQPLVVRPLVSGKPHAPRYEIIAGERRWRAAQLAELDTVPAIVRELDDETALALALIENIQREDLSPIDEAVALRRLMDEFGLTQQQTADAVGKSRAQIANLVRLLSLESDVRERLEKHEIDVGHARALLALKGTRQRKAAKEVATKSLTVRQTEALVRRIAAEKKETANTAAQPSADVAGLEQRLGELLGAAVKIDHKASGKGNVTIRYTSLDELDGILAHIR</sequence>
<dbReference type="GO" id="GO:0003677">
    <property type="term" value="F:DNA binding"/>
    <property type="evidence" value="ECO:0007669"/>
    <property type="project" value="UniProtKB-KW"/>
</dbReference>
<evidence type="ECO:0000313" key="8">
    <source>
        <dbReference type="Proteomes" id="UP000267342"/>
    </source>
</evidence>
<dbReference type="Pfam" id="PF02195">
    <property type="entry name" value="ParB_N"/>
    <property type="match status" value="1"/>
</dbReference>
<proteinExistence type="inferred from homology"/>
<reference evidence="7 8" key="1">
    <citation type="submission" date="2018-09" db="EMBL/GenBank/DDBJ databases">
        <title>Zymobacter palmae IAM14233 (=T109) whole genome analysis.</title>
        <authorList>
            <person name="Yanase H."/>
        </authorList>
    </citation>
    <scope>NUCLEOTIDE SEQUENCE [LARGE SCALE GENOMIC DNA]</scope>
    <source>
        <strain evidence="7 8">IAM14233</strain>
    </source>
</reference>
<dbReference type="InterPro" id="IPR001387">
    <property type="entry name" value="Cro/C1-type_HTH"/>
</dbReference>
<dbReference type="InterPro" id="IPR041468">
    <property type="entry name" value="HTH_ParB/Spo0J"/>
</dbReference>
<dbReference type="SMART" id="SM00470">
    <property type="entry name" value="ParB"/>
    <property type="match status" value="1"/>
</dbReference>
<dbReference type="RefSeq" id="WP_027704371.1">
    <property type="nucleotide sequence ID" value="NZ_AP018933.1"/>
</dbReference>
<dbReference type="SUPFAM" id="SSF109709">
    <property type="entry name" value="KorB DNA-binding domain-like"/>
    <property type="match status" value="1"/>
</dbReference>
<dbReference type="KEGG" id="zpl:ZBT109_0024"/>
<dbReference type="STRING" id="1123510.GCA_000620025_00117"/>
<evidence type="ECO:0000256" key="5">
    <source>
        <dbReference type="ARBA" id="ARBA00025472"/>
    </source>
</evidence>
<dbReference type="Pfam" id="PF17762">
    <property type="entry name" value="HTH_ParB"/>
    <property type="match status" value="1"/>
</dbReference>
<keyword evidence="3" id="KW-0159">Chromosome partition</keyword>
<dbReference type="Gene3D" id="3.90.1530.30">
    <property type="match status" value="1"/>
</dbReference>
<feature type="domain" description="HTH cro/C1-type" evidence="6">
    <location>
        <begin position="166"/>
        <end position="194"/>
    </location>
</feature>
<dbReference type="PANTHER" id="PTHR33375">
    <property type="entry name" value="CHROMOSOME-PARTITIONING PROTEIN PARB-RELATED"/>
    <property type="match status" value="1"/>
</dbReference>
<gene>
    <name evidence="7" type="ORF">ZBT109_0024</name>
</gene>
<dbReference type="GO" id="GO:0005694">
    <property type="term" value="C:chromosome"/>
    <property type="evidence" value="ECO:0007669"/>
    <property type="project" value="TreeGrafter"/>
</dbReference>
<organism evidence="7 8">
    <name type="scientific">Zymobacter palmae</name>
    <dbReference type="NCBI Taxonomy" id="33074"/>
    <lineage>
        <taxon>Bacteria</taxon>
        <taxon>Pseudomonadati</taxon>
        <taxon>Pseudomonadota</taxon>
        <taxon>Gammaproteobacteria</taxon>
        <taxon>Oceanospirillales</taxon>
        <taxon>Halomonadaceae</taxon>
        <taxon>Zymobacter group</taxon>
        <taxon>Zymobacter</taxon>
    </lineage>
</organism>
<keyword evidence="8" id="KW-1185">Reference proteome</keyword>
<dbReference type="GO" id="GO:0045881">
    <property type="term" value="P:positive regulation of sporulation resulting in formation of a cellular spore"/>
    <property type="evidence" value="ECO:0007669"/>
    <property type="project" value="TreeGrafter"/>
</dbReference>
<dbReference type="InterPro" id="IPR004437">
    <property type="entry name" value="ParB/RepB/Spo0J"/>
</dbReference>
<comment type="function">
    <text evidence="5">Involved in chromosome partition. Localize to both poles of the predivisional cell following completion of DNA replication. Binds to the DNA origin of replication.</text>
</comment>
<dbReference type="SUPFAM" id="SSF110849">
    <property type="entry name" value="ParB/Sulfiredoxin"/>
    <property type="match status" value="1"/>
</dbReference>
<evidence type="ECO:0000313" key="7">
    <source>
        <dbReference type="EMBL" id="BBG28824.1"/>
    </source>
</evidence>
<dbReference type="NCBIfam" id="TIGR00180">
    <property type="entry name" value="parB_part"/>
    <property type="match status" value="1"/>
</dbReference>
<evidence type="ECO:0000256" key="3">
    <source>
        <dbReference type="ARBA" id="ARBA00022829"/>
    </source>
</evidence>
<evidence type="ECO:0000259" key="6">
    <source>
        <dbReference type="PROSITE" id="PS50943"/>
    </source>
</evidence>
<dbReference type="FunFam" id="1.10.10.2830:FF:000001">
    <property type="entry name" value="Chromosome partitioning protein ParB"/>
    <property type="match status" value="1"/>
</dbReference>
<name>A0A348HB22_9GAMM</name>
<dbReference type="AlphaFoldDB" id="A0A348HB22"/>
<evidence type="ECO:0000256" key="1">
    <source>
        <dbReference type="ARBA" id="ARBA00006295"/>
    </source>
</evidence>
<dbReference type="Proteomes" id="UP000267342">
    <property type="component" value="Chromosome"/>
</dbReference>
<dbReference type="InterPro" id="IPR036086">
    <property type="entry name" value="ParB/Sulfiredoxin_sf"/>
</dbReference>
<dbReference type="OrthoDB" id="9802051at2"/>
<protein>
    <recommendedName>
        <fullName evidence="2">Probable chromosome-partitioning protein ParB</fullName>
    </recommendedName>
</protein>
<accession>A0A348HB22</accession>
<dbReference type="PROSITE" id="PS50943">
    <property type="entry name" value="HTH_CROC1"/>
    <property type="match status" value="1"/>
</dbReference>
<dbReference type="GO" id="GO:0007059">
    <property type="term" value="P:chromosome segregation"/>
    <property type="evidence" value="ECO:0007669"/>
    <property type="project" value="UniProtKB-KW"/>
</dbReference>
<dbReference type="InterPro" id="IPR050336">
    <property type="entry name" value="Chromosome_partition/occlusion"/>
</dbReference>
<evidence type="ECO:0000256" key="4">
    <source>
        <dbReference type="ARBA" id="ARBA00023125"/>
    </source>
</evidence>
<dbReference type="InterPro" id="IPR057240">
    <property type="entry name" value="ParB_dimer_C"/>
</dbReference>
<evidence type="ECO:0000256" key="2">
    <source>
        <dbReference type="ARBA" id="ARBA00022372"/>
    </source>
</evidence>
<dbReference type="PANTHER" id="PTHR33375:SF1">
    <property type="entry name" value="CHROMOSOME-PARTITIONING PROTEIN PARB-RELATED"/>
    <property type="match status" value="1"/>
</dbReference>
<comment type="similarity">
    <text evidence="1">Belongs to the ParB family.</text>
</comment>
<dbReference type="EMBL" id="AP018933">
    <property type="protein sequence ID" value="BBG28824.1"/>
    <property type="molecule type" value="Genomic_DNA"/>
</dbReference>
<dbReference type="Gene3D" id="1.10.10.2830">
    <property type="match status" value="1"/>
</dbReference>
<keyword evidence="4" id="KW-0238">DNA-binding</keyword>